<organism evidence="3 4">
    <name type="scientific">Eimeria acervulina</name>
    <name type="common">Coccidian parasite</name>
    <dbReference type="NCBI Taxonomy" id="5801"/>
    <lineage>
        <taxon>Eukaryota</taxon>
        <taxon>Sar</taxon>
        <taxon>Alveolata</taxon>
        <taxon>Apicomplexa</taxon>
        <taxon>Conoidasida</taxon>
        <taxon>Coccidia</taxon>
        <taxon>Eucoccidiorida</taxon>
        <taxon>Eimeriorina</taxon>
        <taxon>Eimeriidae</taxon>
        <taxon>Eimeria</taxon>
    </lineage>
</organism>
<evidence type="ECO:0000256" key="2">
    <source>
        <dbReference type="SAM" id="MobiDB-lite"/>
    </source>
</evidence>
<proteinExistence type="inferred from homology"/>
<feature type="region of interest" description="Disordered" evidence="2">
    <location>
        <begin position="324"/>
        <end position="344"/>
    </location>
</feature>
<reference evidence="3" key="2">
    <citation type="submission" date="2013-10" db="EMBL/GenBank/DDBJ databases">
        <authorList>
            <person name="Aslett M."/>
        </authorList>
    </citation>
    <scope>NUCLEOTIDE SEQUENCE</scope>
    <source>
        <strain evidence="3">Houghton</strain>
    </source>
</reference>
<dbReference type="RefSeq" id="XP_013253108.1">
    <property type="nucleotide sequence ID" value="XM_013397654.1"/>
</dbReference>
<feature type="compositionally biased region" description="Polar residues" evidence="2">
    <location>
        <begin position="334"/>
        <end position="343"/>
    </location>
</feature>
<feature type="region of interest" description="Disordered" evidence="2">
    <location>
        <begin position="109"/>
        <end position="135"/>
    </location>
</feature>
<dbReference type="InterPro" id="IPR013919">
    <property type="entry name" value="Pex16"/>
</dbReference>
<accession>U6G7S3</accession>
<sequence length="841" mass="92705">MPRKRWASARPGGSHLSASRATLPSHESPSASNILLEVSKDPKFCSSGSSRATALKSESVLSTHGGDLTEEEVCVSPPPALLHGEHALNGNDCASVVVSQEDACAFHSPRSLPADSSDAGGAVIPLPPEEAPAGSLCADAVNNTEQPQRLPEMSDEGSASLCRNPTQRLRLNNQQTGAPSMQEAQQQRPNEVQQQQQQAPDMSVEQQQLLPEQRQFAMGSSEASALRRPSPPNESEGGWIRVEEPYRQATEAVNKESQTTCFPYQPSAMAMDALPSLPRSSSRTSREQVARYPICIGSATQAEEGTGAEHNSIGSITGMVDGEASEADGWEASSFPTSCTGTKPVQADRKGAFARLSLYARSVVCSLTDSLGLQQKEDPSNSSGADDYSEASASQAELSGREHQGKRGLRRRERLVQGLLEWHRCILEMYGGTVEDITRLALQVLPAHATGDEKGAAGVAIPRRFLHDQSERRFLVIQGLFDVFCLYRSHFLSPPGELLQAEALHHQWKLRRECSSETGGLSALAGICHAPAKPVRDWRPVKVGASTSEDLPTSVRVVLYGMICLALKIIRALQLLLEVSALRRGGEGPRFALCLRLELLKLILKLMLRSLTPFAFYCDEQSICQALGTQKEKQMISDSEKLQPFYGRRTGRKIPPLPSAARQVAEDHHAPHATAAEQQIPRQWALLVFVWLFNELKASASPSRLRLLFNLLRSTAWRPFLAEVLYHIRPFIHLYLLRRARNRKSWTPWLVAIFIEANSISLLHGSPQVMENLSPVEAAELHRRLTGLPYALLRPPFFDKFLARPVEAIDFVVRRVPLLNHFNVLDAFLAYRDLYFTTSNT</sequence>
<feature type="compositionally biased region" description="Low complexity" evidence="2">
    <location>
        <begin position="182"/>
        <end position="200"/>
    </location>
</feature>
<dbReference type="PANTHER" id="PTHR13299">
    <property type="entry name" value="PEROXISOMAL MEMBRANE PROTEIN PEX16"/>
    <property type="match status" value="1"/>
</dbReference>
<keyword evidence="4" id="KW-1185">Reference proteome</keyword>
<reference evidence="3" key="1">
    <citation type="submission" date="2013-10" db="EMBL/GenBank/DDBJ databases">
        <title>Genomic analysis of the causative agents of coccidiosis in chickens.</title>
        <authorList>
            <person name="Reid A.J."/>
            <person name="Blake D."/>
            <person name="Billington K."/>
            <person name="Browne H."/>
            <person name="Dunn M."/>
            <person name="Hung S."/>
            <person name="Kawahara F."/>
            <person name="Miranda-Saavedra D."/>
            <person name="Mourier T."/>
            <person name="Nagra H."/>
            <person name="Otto T.D."/>
            <person name="Rawlings N."/>
            <person name="Sanchez A."/>
            <person name="Sanders M."/>
            <person name="Subramaniam C."/>
            <person name="Tay Y."/>
            <person name="Dear P."/>
            <person name="Doerig C."/>
            <person name="Gruber A."/>
            <person name="Parkinson J."/>
            <person name="Shirley M."/>
            <person name="Wan K.L."/>
            <person name="Berriman M."/>
            <person name="Tomley F."/>
            <person name="Pain A."/>
        </authorList>
    </citation>
    <scope>NUCLEOTIDE SEQUENCE</scope>
    <source>
        <strain evidence="3">Houghton</strain>
    </source>
</reference>
<feature type="region of interest" description="Disordered" evidence="2">
    <location>
        <begin position="175"/>
        <end position="240"/>
    </location>
</feature>
<dbReference type="OMA" id="QEDACAF"/>
<dbReference type="OrthoDB" id="2021143at2759"/>
<protein>
    <recommendedName>
        <fullName evidence="5">Peroxisomal membrane protein PEX16</fullName>
    </recommendedName>
</protein>
<dbReference type="PANTHER" id="PTHR13299:SF0">
    <property type="entry name" value="PEROXISOMAL MEMBRANE PROTEIN PEX16"/>
    <property type="match status" value="1"/>
</dbReference>
<feature type="region of interest" description="Disordered" evidence="2">
    <location>
        <begin position="373"/>
        <end position="409"/>
    </location>
</feature>
<feature type="region of interest" description="Disordered" evidence="2">
    <location>
        <begin position="1"/>
        <end position="33"/>
    </location>
</feature>
<dbReference type="Pfam" id="PF08610">
    <property type="entry name" value="Pex16"/>
    <property type="match status" value="1"/>
</dbReference>
<dbReference type="GeneID" id="25268375"/>
<dbReference type="VEuPathDB" id="ToxoDB:EAH_00003050"/>
<evidence type="ECO:0008006" key="5">
    <source>
        <dbReference type="Google" id="ProtNLM"/>
    </source>
</evidence>
<evidence type="ECO:0000313" key="4">
    <source>
        <dbReference type="Proteomes" id="UP000018050"/>
    </source>
</evidence>
<gene>
    <name evidence="3" type="ORF">EAH_00003050</name>
</gene>
<name>U6G7S3_EIMAC</name>
<feature type="compositionally biased region" description="Polar residues" evidence="2">
    <location>
        <begin position="16"/>
        <end position="33"/>
    </location>
</feature>
<comment type="similarity">
    <text evidence="1">Belongs to the peroxin-16 family.</text>
</comment>
<dbReference type="EMBL" id="HG670358">
    <property type="protein sequence ID" value="CDI76306.1"/>
    <property type="molecule type" value="Genomic_DNA"/>
</dbReference>
<dbReference type="GO" id="GO:0005778">
    <property type="term" value="C:peroxisomal membrane"/>
    <property type="evidence" value="ECO:0007669"/>
    <property type="project" value="TreeGrafter"/>
</dbReference>
<dbReference type="AlphaFoldDB" id="U6G7S3"/>
<dbReference type="Proteomes" id="UP000018050">
    <property type="component" value="Unassembled WGS sequence"/>
</dbReference>
<evidence type="ECO:0000313" key="3">
    <source>
        <dbReference type="EMBL" id="CDI76306.1"/>
    </source>
</evidence>
<evidence type="ECO:0000256" key="1">
    <source>
        <dbReference type="ARBA" id="ARBA00009505"/>
    </source>
</evidence>
<dbReference type="GO" id="GO:0007031">
    <property type="term" value="P:peroxisome organization"/>
    <property type="evidence" value="ECO:0007669"/>
    <property type="project" value="TreeGrafter"/>
</dbReference>